<keyword evidence="1" id="KW-0812">Transmembrane</keyword>
<dbReference type="InterPro" id="IPR045055">
    <property type="entry name" value="DNA2/NAM7-like"/>
</dbReference>
<accession>A0AAQ3KCB3</accession>
<dbReference type="Gene3D" id="3.40.50.300">
    <property type="entry name" value="P-loop containing nucleotide triphosphate hydrolases"/>
    <property type="match status" value="1"/>
</dbReference>
<dbReference type="SUPFAM" id="SSF52540">
    <property type="entry name" value="P-loop containing nucleoside triphosphate hydrolases"/>
    <property type="match status" value="1"/>
</dbReference>
<dbReference type="PANTHER" id="PTHR10887">
    <property type="entry name" value="DNA2/NAM7 HELICASE FAMILY"/>
    <property type="match status" value="1"/>
</dbReference>
<keyword evidence="1" id="KW-0472">Membrane</keyword>
<sequence length="266" mass="29980">MVIRLIVDNLIVIVFQFTGLLFPNSYIRKKARGPALPNSYSPCTTFDFTGLLFPPTPKALRNEGFFKAEKEMQERGRGRRWRPLEGDFGDIVLSWSLDQILDEGFFKNQVKNITCVSAILYTFVSASHPIELIWGPPGTGKTKTVSAILRTFLDMRCRTLTCAPTNVAVAGVCSRLLQFVKATDNEDKQIGQLSSLGDLVLFGNCDRMEIDDELEDVFLDSLIGQLVACFSPTTGSNYRIASITRLPEDCHFEYMCLLRIRMKRKS</sequence>
<dbReference type="InterPro" id="IPR027417">
    <property type="entry name" value="P-loop_NTPase"/>
</dbReference>
<evidence type="ECO:0000256" key="1">
    <source>
        <dbReference type="SAM" id="Phobius"/>
    </source>
</evidence>
<reference evidence="3 4" key="1">
    <citation type="submission" date="2023-10" db="EMBL/GenBank/DDBJ databases">
        <title>Chromosome-scale genome assembly provides insights into flower coloration mechanisms of Canna indica.</title>
        <authorList>
            <person name="Li C."/>
        </authorList>
    </citation>
    <scope>NUCLEOTIDE SEQUENCE [LARGE SCALE GENOMIC DNA]</scope>
    <source>
        <tissue evidence="3">Flower</tissue>
    </source>
</reference>
<dbReference type="GO" id="GO:0004386">
    <property type="term" value="F:helicase activity"/>
    <property type="evidence" value="ECO:0007669"/>
    <property type="project" value="InterPro"/>
</dbReference>
<protein>
    <recommendedName>
        <fullName evidence="2">DNA2/NAM7 helicase helicase domain-containing protein</fullName>
    </recommendedName>
</protein>
<evidence type="ECO:0000259" key="2">
    <source>
        <dbReference type="Pfam" id="PF13086"/>
    </source>
</evidence>
<dbReference type="PANTHER" id="PTHR10887:SF522">
    <property type="entry name" value="P-LOOP CONTAINING NUCLEOSIDE TRIPHOSPHATE HYDROLASES SUPERFAMILY PROTEIN"/>
    <property type="match status" value="1"/>
</dbReference>
<name>A0AAQ3KCB3_9LILI</name>
<dbReference type="Proteomes" id="UP001327560">
    <property type="component" value="Chromosome 4"/>
</dbReference>
<proteinExistence type="predicted"/>
<dbReference type="EMBL" id="CP136893">
    <property type="protein sequence ID" value="WOL05359.1"/>
    <property type="molecule type" value="Genomic_DNA"/>
</dbReference>
<feature type="transmembrane region" description="Helical" evidence="1">
    <location>
        <begin position="6"/>
        <end position="22"/>
    </location>
</feature>
<evidence type="ECO:0000313" key="3">
    <source>
        <dbReference type="EMBL" id="WOL05359.1"/>
    </source>
</evidence>
<evidence type="ECO:0000313" key="4">
    <source>
        <dbReference type="Proteomes" id="UP001327560"/>
    </source>
</evidence>
<dbReference type="AlphaFoldDB" id="A0AAQ3KCB3"/>
<dbReference type="Pfam" id="PF13086">
    <property type="entry name" value="AAA_11"/>
    <property type="match status" value="1"/>
</dbReference>
<feature type="domain" description="DNA2/NAM7 helicase helicase" evidence="2">
    <location>
        <begin position="121"/>
        <end position="227"/>
    </location>
</feature>
<dbReference type="InterPro" id="IPR041677">
    <property type="entry name" value="DNA2/NAM7_AAA_11"/>
</dbReference>
<gene>
    <name evidence="3" type="ORF">Cni_G14087</name>
</gene>
<keyword evidence="4" id="KW-1185">Reference proteome</keyword>
<organism evidence="3 4">
    <name type="scientific">Canna indica</name>
    <name type="common">Indian-shot</name>
    <dbReference type="NCBI Taxonomy" id="4628"/>
    <lineage>
        <taxon>Eukaryota</taxon>
        <taxon>Viridiplantae</taxon>
        <taxon>Streptophyta</taxon>
        <taxon>Embryophyta</taxon>
        <taxon>Tracheophyta</taxon>
        <taxon>Spermatophyta</taxon>
        <taxon>Magnoliopsida</taxon>
        <taxon>Liliopsida</taxon>
        <taxon>Zingiberales</taxon>
        <taxon>Cannaceae</taxon>
        <taxon>Canna</taxon>
    </lineage>
</organism>
<keyword evidence="1" id="KW-1133">Transmembrane helix</keyword>